<dbReference type="Pfam" id="PF13456">
    <property type="entry name" value="RVT_3"/>
    <property type="match status" value="1"/>
</dbReference>
<sequence length="461" mass="50471">MSVLVKTDSEVSSLTQSSPARSPRRPVYYVQSPSRDSHDGEKTTNSFNSSPVRSPMGSPPHSHSNSSLGPHSRESSSTRFSGSLKPGSRKNNNNSQRKGWKPWKDQFDSIEEEGLLNDGDGNPHGFSRRCYFLAFLVGFFLLFSSFSLILWGASRPQKPTITMKSILFDQFVIQAGADGSGVATAMVSTNSTVKLTFRNTATFFGVHVTSTPLDLTYSQLTVASGTIIEFYQSRKSQRSIAIILKGSNIPLYGGAASLSSQNGAPIEPVPLTLNFMVRSRAYVLGKLVKPKFYKRVQCSVVMDPKKMSVAISLNNKCIYHGKNPKVSQTISVKWLLPPLGWAKLNTDGASSGNPGPAGGRGVIRDCRGDWVRGFSRSIGLASSVQAELRALLDGLLMTVELNIPFLEIEMDSLVAVDLILAIHPPNVFLRSMVSDCRYLLEKFEGVSIKHIYREANMCVTC</sequence>
<keyword evidence="2" id="KW-0472">Membrane</keyword>
<feature type="domain" description="RNase H type-1" evidence="3">
    <location>
        <begin position="345"/>
        <end position="460"/>
    </location>
</feature>
<keyword evidence="2" id="KW-0812">Transmembrane</keyword>
<dbReference type="SUPFAM" id="SSF53098">
    <property type="entry name" value="Ribonuclease H-like"/>
    <property type="match status" value="1"/>
</dbReference>
<gene>
    <name evidence="4" type="ORF">FSB_LOCUS35985</name>
</gene>
<feature type="region of interest" description="Disordered" evidence="1">
    <location>
        <begin position="1"/>
        <end position="103"/>
    </location>
</feature>
<dbReference type="CDD" id="cd06222">
    <property type="entry name" value="RNase_H_like"/>
    <property type="match status" value="1"/>
</dbReference>
<organism evidence="4">
    <name type="scientific">Fagus sylvatica</name>
    <name type="common">Beechnut</name>
    <dbReference type="NCBI Taxonomy" id="28930"/>
    <lineage>
        <taxon>Eukaryota</taxon>
        <taxon>Viridiplantae</taxon>
        <taxon>Streptophyta</taxon>
        <taxon>Embryophyta</taxon>
        <taxon>Tracheophyta</taxon>
        <taxon>Spermatophyta</taxon>
        <taxon>Magnoliopsida</taxon>
        <taxon>eudicotyledons</taxon>
        <taxon>Gunneridae</taxon>
        <taxon>Pentapetalae</taxon>
        <taxon>rosids</taxon>
        <taxon>fabids</taxon>
        <taxon>Fagales</taxon>
        <taxon>Fagaceae</taxon>
        <taxon>Fagus</taxon>
    </lineage>
</organism>
<feature type="compositionally biased region" description="Polar residues" evidence="1">
    <location>
        <begin position="43"/>
        <end position="52"/>
    </location>
</feature>
<reference evidence="4" key="1">
    <citation type="submission" date="2018-02" db="EMBL/GenBank/DDBJ databases">
        <authorList>
            <person name="Cohen D.B."/>
            <person name="Kent A.D."/>
        </authorList>
    </citation>
    <scope>NUCLEOTIDE SEQUENCE</scope>
</reference>
<dbReference type="InterPro" id="IPR036397">
    <property type="entry name" value="RNaseH_sf"/>
</dbReference>
<dbReference type="InterPro" id="IPR012337">
    <property type="entry name" value="RNaseH-like_sf"/>
</dbReference>
<evidence type="ECO:0000256" key="2">
    <source>
        <dbReference type="SAM" id="Phobius"/>
    </source>
</evidence>
<dbReference type="Gene3D" id="3.30.420.10">
    <property type="entry name" value="Ribonuclease H-like superfamily/Ribonuclease H"/>
    <property type="match status" value="1"/>
</dbReference>
<feature type="compositionally biased region" description="Polar residues" evidence="1">
    <location>
        <begin position="10"/>
        <end position="20"/>
    </location>
</feature>
<proteinExistence type="predicted"/>
<evidence type="ECO:0000259" key="3">
    <source>
        <dbReference type="Pfam" id="PF13456"/>
    </source>
</evidence>
<dbReference type="EMBL" id="OIVN01003001">
    <property type="protein sequence ID" value="SPD08103.1"/>
    <property type="molecule type" value="Genomic_DNA"/>
</dbReference>
<dbReference type="InterPro" id="IPR002156">
    <property type="entry name" value="RNaseH_domain"/>
</dbReference>
<dbReference type="InterPro" id="IPR044730">
    <property type="entry name" value="RNase_H-like_dom_plant"/>
</dbReference>
<evidence type="ECO:0000313" key="4">
    <source>
        <dbReference type="EMBL" id="SPD08103.1"/>
    </source>
</evidence>
<feature type="transmembrane region" description="Helical" evidence="2">
    <location>
        <begin position="131"/>
        <end position="153"/>
    </location>
</feature>
<name>A0A2N9H8L5_FAGSY</name>
<dbReference type="GO" id="GO:0003676">
    <property type="term" value="F:nucleic acid binding"/>
    <property type="evidence" value="ECO:0007669"/>
    <property type="project" value="InterPro"/>
</dbReference>
<evidence type="ECO:0000256" key="1">
    <source>
        <dbReference type="SAM" id="MobiDB-lite"/>
    </source>
</evidence>
<dbReference type="PANTHER" id="PTHR47723:SF19">
    <property type="entry name" value="POLYNUCLEOTIDYL TRANSFERASE, RIBONUCLEASE H-LIKE SUPERFAMILY PROTEIN"/>
    <property type="match status" value="1"/>
</dbReference>
<protein>
    <recommendedName>
        <fullName evidence="3">RNase H type-1 domain-containing protein</fullName>
    </recommendedName>
</protein>
<dbReference type="PANTHER" id="PTHR47723">
    <property type="entry name" value="OS05G0353850 PROTEIN"/>
    <property type="match status" value="1"/>
</dbReference>
<dbReference type="AlphaFoldDB" id="A0A2N9H8L5"/>
<keyword evidence="2" id="KW-1133">Transmembrane helix</keyword>
<dbReference type="InterPro" id="IPR053151">
    <property type="entry name" value="RNase_H-like"/>
</dbReference>
<dbReference type="GO" id="GO:0004523">
    <property type="term" value="F:RNA-DNA hybrid ribonuclease activity"/>
    <property type="evidence" value="ECO:0007669"/>
    <property type="project" value="InterPro"/>
</dbReference>
<accession>A0A2N9H8L5</accession>